<sequence length="842" mass="96035">MIAERNKAVFTQPPESVPDGNVDVSGGGRWKIWQNAGTKIDAPILGNGDLLAAVAGNARYPQFWFTTNDFWQMESAANWEFFHDNNSAKCDPAVSGGSPRPVGRMVFDIPAMEDAKWYTEQNFATAETITILTNSKGEKCALKSWMAADENVLVVEFKTEADLDLEFDFYFPDETGKGCDKAVDIWGSGESEKIQNGMFVGLVTGRPLQVKKTGGGIVSGYRQFSDHVDMPTKVGFAGGFLKKEKAENNVSAEKSREFGNAYDLCDRSTRRRIKAGERATFILAVRSWAKCSRPYEYAFSRTRWITAEDVENLRTRHLAWWKRFWSMSEISLDDPVIEQRYYLSKYMLASLARDPDYPPNILGISTFDRPAWNGNYKINYNHQSPYLNLMVSGHFEQSDPHDAPYLKLMEISDEMCKRLLHHEGLYYPLGLGPDGVVSEALLLHMKSPALHGALNMIYRYEISQDTRYAWKVYPYLRGVAEFWEKDLVLRDGVYHVVGDGMHERTDRNIRENGVPEDPVNTLGYLKTFFTRLPKISEALELDEEKRTKWQEIAKNLAPYPKGSIREIQDNPTLWKEVDVKLEDLLPQEMLDKEIYYDEGVGGKWSFHFPGNIMHIYPGNAVGLGSDQKELEVARNTVHIHSLVENKLGELEYKKALERAADEKKETVVKHAHFYKAGAFNASNLSCLFFTAAVRTGYDPDIIWKEMRDMITYRGIPNGFLKENPHGIEQLNTIPDAIQEMMLQSYEGVIRIFPVWPRKKHPNASFRNFRAWGGFEVSASLKDGEIEKVTVLSHKGNTCRVENPWPEKSVIVKYGYSGREEVCFGEYLSIELQKEEQVLLSVL</sequence>
<dbReference type="InterPro" id="IPR013780">
    <property type="entry name" value="Glyco_hydro_b"/>
</dbReference>
<dbReference type="InterPro" id="IPR008928">
    <property type="entry name" value="6-hairpin_glycosidase_sf"/>
</dbReference>
<name>A0A8I0A8Y3_9FIRM</name>
<dbReference type="InterPro" id="IPR054363">
    <property type="entry name" value="GH95_cat"/>
</dbReference>
<dbReference type="RefSeq" id="WP_186900889.1">
    <property type="nucleotide sequence ID" value="NZ_JACOOT010000008.1"/>
</dbReference>
<dbReference type="Proteomes" id="UP000652847">
    <property type="component" value="Unassembled WGS sequence"/>
</dbReference>
<protein>
    <recommendedName>
        <fullName evidence="6">Glycosyl hydrolase family 95 N-terminal domain-containing protein</fullName>
    </recommendedName>
</protein>
<evidence type="ECO:0000313" key="5">
    <source>
        <dbReference type="Proteomes" id="UP000652847"/>
    </source>
</evidence>
<dbReference type="GO" id="GO:0004560">
    <property type="term" value="F:alpha-L-fucosidase activity"/>
    <property type="evidence" value="ECO:0007669"/>
    <property type="project" value="TreeGrafter"/>
</dbReference>
<gene>
    <name evidence="4" type="ORF">H8S54_03115</name>
</gene>
<feature type="domain" description="Glycosyl hydrolase family 95 catalytic" evidence="3">
    <location>
        <begin position="316"/>
        <end position="568"/>
    </location>
</feature>
<dbReference type="PANTHER" id="PTHR31084">
    <property type="entry name" value="ALPHA-L-FUCOSIDASE 2"/>
    <property type="match status" value="1"/>
</dbReference>
<dbReference type="EMBL" id="JACOOT010000008">
    <property type="protein sequence ID" value="MBC5650140.1"/>
    <property type="molecule type" value="Genomic_DNA"/>
</dbReference>
<dbReference type="Pfam" id="PF22124">
    <property type="entry name" value="Glyco_hydro_95_cat"/>
    <property type="match status" value="1"/>
</dbReference>
<reference evidence="4 5" key="1">
    <citation type="submission" date="2020-08" db="EMBL/GenBank/DDBJ databases">
        <title>Genome public.</title>
        <authorList>
            <person name="Liu C."/>
            <person name="Sun Q."/>
        </authorList>
    </citation>
    <scope>NUCLEOTIDE SEQUENCE [LARGE SCALE GENOMIC DNA]</scope>
    <source>
        <strain evidence="4 5">BX17</strain>
    </source>
</reference>
<evidence type="ECO:0000259" key="3">
    <source>
        <dbReference type="Pfam" id="PF22124"/>
    </source>
</evidence>
<feature type="region of interest" description="Disordered" evidence="1">
    <location>
        <begin position="1"/>
        <end position="22"/>
    </location>
</feature>
<comment type="caution">
    <text evidence="4">The sequence shown here is derived from an EMBL/GenBank/DDBJ whole genome shotgun (WGS) entry which is preliminary data.</text>
</comment>
<feature type="domain" description="Alpha fucosidase A-like C-terminal" evidence="2">
    <location>
        <begin position="743"/>
        <end position="804"/>
    </location>
</feature>
<dbReference type="Gene3D" id="2.70.98.50">
    <property type="entry name" value="putative glycoside hydrolase family protein from bacillus halodurans"/>
    <property type="match status" value="1"/>
</dbReference>
<accession>A0A8I0A8Y3</accession>
<evidence type="ECO:0000259" key="2">
    <source>
        <dbReference type="Pfam" id="PF21307"/>
    </source>
</evidence>
<evidence type="ECO:0000256" key="1">
    <source>
        <dbReference type="SAM" id="MobiDB-lite"/>
    </source>
</evidence>
<dbReference type="GO" id="GO:0005975">
    <property type="term" value="P:carbohydrate metabolic process"/>
    <property type="evidence" value="ECO:0007669"/>
    <property type="project" value="InterPro"/>
</dbReference>
<proteinExistence type="predicted"/>
<organism evidence="4 5">
    <name type="scientific">Blautia segnis</name>
    <dbReference type="NCBI Taxonomy" id="2763030"/>
    <lineage>
        <taxon>Bacteria</taxon>
        <taxon>Bacillati</taxon>
        <taxon>Bacillota</taxon>
        <taxon>Clostridia</taxon>
        <taxon>Lachnospirales</taxon>
        <taxon>Lachnospiraceae</taxon>
        <taxon>Blautia</taxon>
    </lineage>
</organism>
<evidence type="ECO:0008006" key="6">
    <source>
        <dbReference type="Google" id="ProtNLM"/>
    </source>
</evidence>
<dbReference type="Pfam" id="PF21307">
    <property type="entry name" value="Glyco_hydro_95_C"/>
    <property type="match status" value="1"/>
</dbReference>
<keyword evidence="5" id="KW-1185">Reference proteome</keyword>
<dbReference type="Gene3D" id="2.60.40.1180">
    <property type="entry name" value="Golgi alpha-mannosidase II"/>
    <property type="match status" value="1"/>
</dbReference>
<dbReference type="AlphaFoldDB" id="A0A8I0A8Y3"/>
<dbReference type="InterPro" id="IPR049053">
    <property type="entry name" value="AFCA-like_C"/>
</dbReference>
<dbReference type="SUPFAM" id="SSF48208">
    <property type="entry name" value="Six-hairpin glycosidases"/>
    <property type="match status" value="1"/>
</dbReference>
<dbReference type="PANTHER" id="PTHR31084:SF0">
    <property type="entry name" value="ALPHA-L-FUCOSIDASE 2"/>
    <property type="match status" value="1"/>
</dbReference>
<evidence type="ECO:0000313" key="4">
    <source>
        <dbReference type="EMBL" id="MBC5650140.1"/>
    </source>
</evidence>